<evidence type="ECO:0000259" key="11">
    <source>
        <dbReference type="PROSITE" id="PS51873"/>
    </source>
</evidence>
<dbReference type="PROSITE" id="PS51873">
    <property type="entry name" value="TRIAD"/>
    <property type="match status" value="1"/>
</dbReference>
<proteinExistence type="predicted"/>
<comment type="pathway">
    <text evidence="1">Protein modification; protein ubiquitination.</text>
</comment>
<evidence type="ECO:0000256" key="4">
    <source>
        <dbReference type="ARBA" id="ARBA00022737"/>
    </source>
</evidence>
<feature type="compositionally biased region" description="Polar residues" evidence="9">
    <location>
        <begin position="147"/>
        <end position="160"/>
    </location>
</feature>
<evidence type="ECO:0000313" key="13">
    <source>
        <dbReference type="Proteomes" id="UP000821837"/>
    </source>
</evidence>
<reference evidence="12" key="2">
    <citation type="submission" date="2021-09" db="EMBL/GenBank/DDBJ databases">
        <authorList>
            <person name="Jia N."/>
            <person name="Wang J."/>
            <person name="Shi W."/>
            <person name="Du L."/>
            <person name="Sun Y."/>
            <person name="Zhan W."/>
            <person name="Jiang J."/>
            <person name="Wang Q."/>
            <person name="Zhang B."/>
            <person name="Ji P."/>
            <person name="Sakyi L.B."/>
            <person name="Cui X."/>
            <person name="Yuan T."/>
            <person name="Jiang B."/>
            <person name="Yang W."/>
            <person name="Lam T.T.-Y."/>
            <person name="Chang Q."/>
            <person name="Ding S."/>
            <person name="Wang X."/>
            <person name="Zhu J."/>
            <person name="Ruan X."/>
            <person name="Zhao L."/>
            <person name="Wei J."/>
            <person name="Que T."/>
            <person name="Du C."/>
            <person name="Cheng J."/>
            <person name="Dai P."/>
            <person name="Han X."/>
            <person name="Huang E."/>
            <person name="Gao Y."/>
            <person name="Liu J."/>
            <person name="Shao H."/>
            <person name="Ye R."/>
            <person name="Li L."/>
            <person name="Wei W."/>
            <person name="Wang X."/>
            <person name="Wang C."/>
            <person name="Huo Q."/>
            <person name="Li W."/>
            <person name="Guo W."/>
            <person name="Chen H."/>
            <person name="Chen S."/>
            <person name="Zhou L."/>
            <person name="Zhou L."/>
            <person name="Ni X."/>
            <person name="Tian J."/>
            <person name="Zhou Y."/>
            <person name="Sheng Y."/>
            <person name="Liu T."/>
            <person name="Pan Y."/>
            <person name="Xia L."/>
            <person name="Li J."/>
            <person name="Zhao F."/>
            <person name="Cao W."/>
        </authorList>
    </citation>
    <scope>NUCLEOTIDE SEQUENCE</scope>
    <source>
        <strain evidence="12">Rsan-2018</strain>
        <tissue evidence="12">Larvae</tissue>
    </source>
</reference>
<keyword evidence="3" id="KW-0479">Metal-binding</keyword>
<dbReference type="PROSITE" id="PS00518">
    <property type="entry name" value="ZF_RING_1"/>
    <property type="match status" value="1"/>
</dbReference>
<gene>
    <name evidence="12" type="ORF">HPB52_007788</name>
</gene>
<feature type="region of interest" description="Disordered" evidence="9">
    <location>
        <begin position="289"/>
        <end position="386"/>
    </location>
</feature>
<keyword evidence="4" id="KW-0677">Repeat</keyword>
<dbReference type="Pfam" id="PF01485">
    <property type="entry name" value="IBR"/>
    <property type="match status" value="1"/>
</dbReference>
<dbReference type="AlphaFoldDB" id="A0A9D4PW69"/>
<keyword evidence="6" id="KW-0833">Ubl conjugation pathway</keyword>
<dbReference type="Proteomes" id="UP000821837">
    <property type="component" value="Unassembled WGS sequence"/>
</dbReference>
<accession>A0A9D4PW69</accession>
<keyword evidence="7" id="KW-0862">Zinc</keyword>
<keyword evidence="13" id="KW-1185">Reference proteome</keyword>
<feature type="region of interest" description="Disordered" evidence="9">
    <location>
        <begin position="531"/>
        <end position="563"/>
    </location>
</feature>
<feature type="domain" description="RING-type" evidence="10">
    <location>
        <begin position="397"/>
        <end position="440"/>
    </location>
</feature>
<dbReference type="GO" id="GO:0043130">
    <property type="term" value="F:ubiquitin binding"/>
    <property type="evidence" value="ECO:0007669"/>
    <property type="project" value="TreeGrafter"/>
</dbReference>
<evidence type="ECO:0000256" key="6">
    <source>
        <dbReference type="ARBA" id="ARBA00022786"/>
    </source>
</evidence>
<dbReference type="GO" id="GO:0004842">
    <property type="term" value="F:ubiquitin-protein transferase activity"/>
    <property type="evidence" value="ECO:0007669"/>
    <property type="project" value="TreeGrafter"/>
</dbReference>
<evidence type="ECO:0000313" key="12">
    <source>
        <dbReference type="EMBL" id="KAH7956282.1"/>
    </source>
</evidence>
<feature type="compositionally biased region" description="Polar residues" evidence="9">
    <location>
        <begin position="91"/>
        <end position="100"/>
    </location>
</feature>
<dbReference type="InterPro" id="IPR044066">
    <property type="entry name" value="TRIAD_supradom"/>
</dbReference>
<feature type="compositionally biased region" description="Polar residues" evidence="9">
    <location>
        <begin position="357"/>
        <end position="370"/>
    </location>
</feature>
<dbReference type="PANTHER" id="PTHR22770">
    <property type="entry name" value="UBIQUITIN CONJUGATING ENZYME 7 INTERACTING PROTEIN-RELATED"/>
    <property type="match status" value="1"/>
</dbReference>
<sequence length="618" mass="66801">MLKYSYHAAAAQVQEAMEAEKMMCCWPTCGKPLVGKPRARFARCSECAHLTCLQCKATHEGTSCAKFQAERGPTTSPVRSPVSLGARSKSYDASSPSKGTRSSDGEKASPRSTLAADFEDTTLPKPQRPSWANASASTSSAGPSHSLNVTGQSTSPSKQSVVADRVTRSENPGASGPLRKAICRTEDCGYEKQVDASETELMCHKCRKTTCLVCNAIHGYISCEEYRRQLEDQEEEIQVWCAGKDCKYTVYVGASAQQLKCTLCDSITCIKCQAVHEFQTCEAYARVRRRSNGPQPREATTATTGGADETHPEEEPTVEDSRGEKSESRDVPPACVASAKAPIRREAPRQKEVLVQQAANKASNLRPSETASERPQPRARQKATAAAPRENVVMVECCACAVESNIEEIVDILGCGHLLCRECVHATAVGALTYIVRCPVTTEEGVSCDSYIQESALKSVLSEEEYALRKGLLNLPIIRCPTEGCSGKFSVRPGTQRLNCPSCQSEYCAACNANHSGITCEQFIRAVVDDVDGPGTSDNESSGRGESPLPDEPASSEGESVECNGCLADTPPEDVITVEHCRHLICSQPQGTTELELPRLRDLLLAPFFVPRGLAQKQ</sequence>
<dbReference type="InterPro" id="IPR017907">
    <property type="entry name" value="Znf_RING_CS"/>
</dbReference>
<evidence type="ECO:0000259" key="10">
    <source>
        <dbReference type="PROSITE" id="PS50089"/>
    </source>
</evidence>
<comment type="caution">
    <text evidence="12">The sequence shown here is derived from an EMBL/GenBank/DDBJ whole genome shotgun (WGS) entry which is preliminary data.</text>
</comment>
<feature type="compositionally biased region" description="Basic and acidic residues" evidence="9">
    <location>
        <begin position="308"/>
        <end position="330"/>
    </location>
</feature>
<evidence type="ECO:0000256" key="7">
    <source>
        <dbReference type="ARBA" id="ARBA00022833"/>
    </source>
</evidence>
<dbReference type="GO" id="GO:0097039">
    <property type="term" value="P:protein linear polyubiquitination"/>
    <property type="evidence" value="ECO:0007669"/>
    <property type="project" value="TreeGrafter"/>
</dbReference>
<dbReference type="GO" id="GO:0071797">
    <property type="term" value="C:LUBAC complex"/>
    <property type="evidence" value="ECO:0007669"/>
    <property type="project" value="TreeGrafter"/>
</dbReference>
<feature type="compositionally biased region" description="Basic and acidic residues" evidence="9">
    <location>
        <begin position="343"/>
        <end position="352"/>
    </location>
</feature>
<evidence type="ECO:0000256" key="8">
    <source>
        <dbReference type="PROSITE-ProRule" id="PRU00175"/>
    </source>
</evidence>
<evidence type="ECO:0000256" key="9">
    <source>
        <dbReference type="SAM" id="MobiDB-lite"/>
    </source>
</evidence>
<protein>
    <submittedName>
        <fullName evidence="12">Uncharacterized protein</fullName>
    </submittedName>
</protein>
<dbReference type="InterPro" id="IPR051628">
    <property type="entry name" value="LUBAC_E3_Ligases"/>
</dbReference>
<dbReference type="PROSITE" id="PS50089">
    <property type="entry name" value="ZF_RING_2"/>
    <property type="match status" value="1"/>
</dbReference>
<dbReference type="SUPFAM" id="SSF57850">
    <property type="entry name" value="RING/U-box"/>
    <property type="match status" value="1"/>
</dbReference>
<dbReference type="GO" id="GO:0043161">
    <property type="term" value="P:proteasome-mediated ubiquitin-dependent protein catabolic process"/>
    <property type="evidence" value="ECO:0007669"/>
    <property type="project" value="TreeGrafter"/>
</dbReference>
<dbReference type="GO" id="GO:0008270">
    <property type="term" value="F:zinc ion binding"/>
    <property type="evidence" value="ECO:0007669"/>
    <property type="project" value="UniProtKB-KW"/>
</dbReference>
<dbReference type="EMBL" id="JABSTV010001250">
    <property type="protein sequence ID" value="KAH7956282.1"/>
    <property type="molecule type" value="Genomic_DNA"/>
</dbReference>
<dbReference type="InterPro" id="IPR002867">
    <property type="entry name" value="IBR_dom"/>
</dbReference>
<feature type="region of interest" description="Disordered" evidence="9">
    <location>
        <begin position="68"/>
        <end position="176"/>
    </location>
</feature>
<dbReference type="PANTHER" id="PTHR22770:SF13">
    <property type="entry name" value="RING-TYPE DOMAIN-CONTAINING PROTEIN"/>
    <property type="match status" value="1"/>
</dbReference>
<reference evidence="12" key="1">
    <citation type="journal article" date="2020" name="Cell">
        <title>Large-Scale Comparative Analyses of Tick Genomes Elucidate Their Genetic Diversity and Vector Capacities.</title>
        <authorList>
            <consortium name="Tick Genome and Microbiome Consortium (TIGMIC)"/>
            <person name="Jia N."/>
            <person name="Wang J."/>
            <person name="Shi W."/>
            <person name="Du L."/>
            <person name="Sun Y."/>
            <person name="Zhan W."/>
            <person name="Jiang J.F."/>
            <person name="Wang Q."/>
            <person name="Zhang B."/>
            <person name="Ji P."/>
            <person name="Bell-Sakyi L."/>
            <person name="Cui X.M."/>
            <person name="Yuan T.T."/>
            <person name="Jiang B.G."/>
            <person name="Yang W.F."/>
            <person name="Lam T.T."/>
            <person name="Chang Q.C."/>
            <person name="Ding S.J."/>
            <person name="Wang X.J."/>
            <person name="Zhu J.G."/>
            <person name="Ruan X.D."/>
            <person name="Zhao L."/>
            <person name="Wei J.T."/>
            <person name="Ye R.Z."/>
            <person name="Que T.C."/>
            <person name="Du C.H."/>
            <person name="Zhou Y.H."/>
            <person name="Cheng J.X."/>
            <person name="Dai P.F."/>
            <person name="Guo W.B."/>
            <person name="Han X.H."/>
            <person name="Huang E.J."/>
            <person name="Li L.F."/>
            <person name="Wei W."/>
            <person name="Gao Y.C."/>
            <person name="Liu J.Z."/>
            <person name="Shao H.Z."/>
            <person name="Wang X."/>
            <person name="Wang C.C."/>
            <person name="Yang T.C."/>
            <person name="Huo Q.B."/>
            <person name="Li W."/>
            <person name="Chen H.Y."/>
            <person name="Chen S.E."/>
            <person name="Zhou L.G."/>
            <person name="Ni X.B."/>
            <person name="Tian J.H."/>
            <person name="Sheng Y."/>
            <person name="Liu T."/>
            <person name="Pan Y.S."/>
            <person name="Xia L.Y."/>
            <person name="Li J."/>
            <person name="Zhao F."/>
            <person name="Cao W.C."/>
        </authorList>
    </citation>
    <scope>NUCLEOTIDE SEQUENCE</scope>
    <source>
        <strain evidence="12">Rsan-2018</strain>
    </source>
</reference>
<dbReference type="CDD" id="cd20335">
    <property type="entry name" value="BRcat_RBR"/>
    <property type="match status" value="2"/>
</dbReference>
<evidence type="ECO:0000256" key="5">
    <source>
        <dbReference type="ARBA" id="ARBA00022771"/>
    </source>
</evidence>
<feature type="compositionally biased region" description="Low complexity" evidence="9">
    <location>
        <begin position="130"/>
        <end position="146"/>
    </location>
</feature>
<name>A0A9D4PW69_RHISA</name>
<organism evidence="12 13">
    <name type="scientific">Rhipicephalus sanguineus</name>
    <name type="common">Brown dog tick</name>
    <name type="synonym">Ixodes sanguineus</name>
    <dbReference type="NCBI Taxonomy" id="34632"/>
    <lineage>
        <taxon>Eukaryota</taxon>
        <taxon>Metazoa</taxon>
        <taxon>Ecdysozoa</taxon>
        <taxon>Arthropoda</taxon>
        <taxon>Chelicerata</taxon>
        <taxon>Arachnida</taxon>
        <taxon>Acari</taxon>
        <taxon>Parasitiformes</taxon>
        <taxon>Ixodida</taxon>
        <taxon>Ixodoidea</taxon>
        <taxon>Ixodidae</taxon>
        <taxon>Rhipicephalinae</taxon>
        <taxon>Rhipicephalus</taxon>
        <taxon>Rhipicephalus</taxon>
    </lineage>
</organism>
<dbReference type="InterPro" id="IPR001841">
    <property type="entry name" value="Znf_RING"/>
</dbReference>
<evidence type="ECO:0000256" key="3">
    <source>
        <dbReference type="ARBA" id="ARBA00022723"/>
    </source>
</evidence>
<keyword evidence="2" id="KW-0808">Transferase</keyword>
<feature type="domain" description="RING-type" evidence="11">
    <location>
        <begin position="393"/>
        <end position="618"/>
    </location>
</feature>
<evidence type="ECO:0000256" key="2">
    <source>
        <dbReference type="ARBA" id="ARBA00022679"/>
    </source>
</evidence>
<dbReference type="SMART" id="SM00647">
    <property type="entry name" value="IBR"/>
    <property type="match status" value="3"/>
</dbReference>
<keyword evidence="5 8" id="KW-0863">Zinc-finger</keyword>
<evidence type="ECO:0000256" key="1">
    <source>
        <dbReference type="ARBA" id="ARBA00004906"/>
    </source>
</evidence>
<dbReference type="VEuPathDB" id="VectorBase:RSAN_051628"/>